<gene>
    <name evidence="2" type="ORF">QDX21_07020</name>
</gene>
<keyword evidence="1" id="KW-0472">Membrane</keyword>
<dbReference type="RefSeq" id="WP_279674331.1">
    <property type="nucleotide sequence ID" value="NZ_CP122566.1"/>
</dbReference>
<reference evidence="2 3" key="1">
    <citation type="submission" date="2023-03" db="EMBL/GenBank/DDBJ databases">
        <title>Complete genome sequences of several Auritidibacter ignavus strains isolated from ear infections.</title>
        <authorList>
            <person name="Baehr T."/>
            <person name="Baumhoegger A.M."/>
        </authorList>
    </citation>
    <scope>NUCLEOTIDE SEQUENCE [LARGE SCALE GENOMIC DNA]</scope>
    <source>
        <strain evidence="2 3">BABAE-6</strain>
    </source>
</reference>
<feature type="transmembrane region" description="Helical" evidence="1">
    <location>
        <begin position="119"/>
        <end position="137"/>
    </location>
</feature>
<name>A0AAJ6DBH8_9MICC</name>
<feature type="transmembrane region" description="Helical" evidence="1">
    <location>
        <begin position="27"/>
        <end position="48"/>
    </location>
</feature>
<feature type="transmembrane region" description="Helical" evidence="1">
    <location>
        <begin position="60"/>
        <end position="79"/>
    </location>
</feature>
<sequence>MSAEQPNQHTGWDLPKRIWGKISEPRVINFATWIGYWHALIPGVYSIFQPPSSIQGAIGDYAMLVIAILVTIGGAIGLLTCLNGAWWLERWAVVSLIAGAFMYYLIVITLHVSSPGNRLLQAGIIGCAICLLICRLLRVSTRQQDPNIATPKHR</sequence>
<evidence type="ECO:0000313" key="2">
    <source>
        <dbReference type="EMBL" id="WGH92086.1"/>
    </source>
</evidence>
<evidence type="ECO:0000256" key="1">
    <source>
        <dbReference type="SAM" id="Phobius"/>
    </source>
</evidence>
<keyword evidence="3" id="KW-1185">Reference proteome</keyword>
<feature type="transmembrane region" description="Helical" evidence="1">
    <location>
        <begin position="91"/>
        <end position="113"/>
    </location>
</feature>
<proteinExistence type="predicted"/>
<protein>
    <submittedName>
        <fullName evidence="2">Uncharacterized protein</fullName>
    </submittedName>
</protein>
<organism evidence="2 3">
    <name type="scientific">Auritidibacter ignavus</name>
    <dbReference type="NCBI Taxonomy" id="678932"/>
    <lineage>
        <taxon>Bacteria</taxon>
        <taxon>Bacillati</taxon>
        <taxon>Actinomycetota</taxon>
        <taxon>Actinomycetes</taxon>
        <taxon>Micrococcales</taxon>
        <taxon>Micrococcaceae</taxon>
        <taxon>Auritidibacter</taxon>
    </lineage>
</organism>
<evidence type="ECO:0000313" key="3">
    <source>
        <dbReference type="Proteomes" id="UP001224674"/>
    </source>
</evidence>
<accession>A0AAJ6DBH8</accession>
<dbReference type="EMBL" id="CP122566">
    <property type="protein sequence ID" value="WGH92086.1"/>
    <property type="molecule type" value="Genomic_DNA"/>
</dbReference>
<dbReference type="AlphaFoldDB" id="A0AAJ6DBH8"/>
<keyword evidence="1" id="KW-0812">Transmembrane</keyword>
<keyword evidence="1" id="KW-1133">Transmembrane helix</keyword>
<dbReference type="Proteomes" id="UP001224674">
    <property type="component" value="Chromosome"/>
</dbReference>